<organism evidence="4 5">
    <name type="scientific">Papaver atlanticum</name>
    <dbReference type="NCBI Taxonomy" id="357466"/>
    <lineage>
        <taxon>Eukaryota</taxon>
        <taxon>Viridiplantae</taxon>
        <taxon>Streptophyta</taxon>
        <taxon>Embryophyta</taxon>
        <taxon>Tracheophyta</taxon>
        <taxon>Spermatophyta</taxon>
        <taxon>Magnoliopsida</taxon>
        <taxon>Ranunculales</taxon>
        <taxon>Papaveraceae</taxon>
        <taxon>Papaveroideae</taxon>
        <taxon>Papaver</taxon>
    </lineage>
</organism>
<dbReference type="GO" id="GO:0003729">
    <property type="term" value="F:mRNA binding"/>
    <property type="evidence" value="ECO:0007669"/>
    <property type="project" value="TreeGrafter"/>
</dbReference>
<proteinExistence type="inferred from homology"/>
<protein>
    <recommendedName>
        <fullName evidence="6">Pentatricopeptide repeat-containing protein</fullName>
    </recommendedName>
</protein>
<dbReference type="PANTHER" id="PTHR47938">
    <property type="entry name" value="RESPIRATORY COMPLEX I CHAPERONE (CIA84), PUTATIVE (AFU_ORTHOLOGUE AFUA_2G06020)-RELATED"/>
    <property type="match status" value="1"/>
</dbReference>
<dbReference type="InterPro" id="IPR002885">
    <property type="entry name" value="PPR_rpt"/>
</dbReference>
<reference evidence="4" key="1">
    <citation type="submission" date="2022-04" db="EMBL/GenBank/DDBJ databases">
        <title>A functionally conserved STORR gene fusion in Papaver species that diverged 16.8 million years ago.</title>
        <authorList>
            <person name="Catania T."/>
        </authorList>
    </citation>
    <scope>NUCLEOTIDE SEQUENCE</scope>
    <source>
        <strain evidence="4">S-188037</strain>
    </source>
</reference>
<evidence type="ECO:0008006" key="6">
    <source>
        <dbReference type="Google" id="ProtNLM"/>
    </source>
</evidence>
<comment type="similarity">
    <text evidence="1">Belongs to the PPR family. P subfamily.</text>
</comment>
<feature type="repeat" description="PPR" evidence="3">
    <location>
        <begin position="364"/>
        <end position="394"/>
    </location>
</feature>
<name>A0AAD4SLR2_9MAGN</name>
<evidence type="ECO:0000256" key="2">
    <source>
        <dbReference type="ARBA" id="ARBA00022737"/>
    </source>
</evidence>
<accession>A0AAD4SLR2</accession>
<feature type="repeat" description="PPR" evidence="3">
    <location>
        <begin position="293"/>
        <end position="323"/>
    </location>
</feature>
<dbReference type="Pfam" id="PF13041">
    <property type="entry name" value="PPR_2"/>
    <property type="match status" value="2"/>
</dbReference>
<feature type="repeat" description="PPR" evidence="3">
    <location>
        <begin position="258"/>
        <end position="292"/>
    </location>
</feature>
<feature type="repeat" description="PPR" evidence="3">
    <location>
        <begin position="329"/>
        <end position="363"/>
    </location>
</feature>
<evidence type="ECO:0000256" key="3">
    <source>
        <dbReference type="PROSITE-ProRule" id="PRU00708"/>
    </source>
</evidence>
<gene>
    <name evidence="4" type="ORF">MKW98_015691</name>
</gene>
<dbReference type="NCBIfam" id="TIGR00756">
    <property type="entry name" value="PPR"/>
    <property type="match status" value="3"/>
</dbReference>
<dbReference type="InterPro" id="IPR011990">
    <property type="entry name" value="TPR-like_helical_dom_sf"/>
</dbReference>
<evidence type="ECO:0000313" key="5">
    <source>
        <dbReference type="Proteomes" id="UP001202328"/>
    </source>
</evidence>
<dbReference type="PANTHER" id="PTHR47938:SF2">
    <property type="entry name" value="OS06G0184866 PROTEIN"/>
    <property type="match status" value="1"/>
</dbReference>
<dbReference type="Proteomes" id="UP001202328">
    <property type="component" value="Unassembled WGS sequence"/>
</dbReference>
<evidence type="ECO:0000313" key="4">
    <source>
        <dbReference type="EMBL" id="KAI3911034.1"/>
    </source>
</evidence>
<evidence type="ECO:0000256" key="1">
    <source>
        <dbReference type="ARBA" id="ARBA00007626"/>
    </source>
</evidence>
<dbReference type="EMBL" id="JAJJMB010010084">
    <property type="protein sequence ID" value="KAI3911034.1"/>
    <property type="molecule type" value="Genomic_DNA"/>
</dbReference>
<dbReference type="PROSITE" id="PS51375">
    <property type="entry name" value="PPR"/>
    <property type="match status" value="4"/>
</dbReference>
<dbReference type="AlphaFoldDB" id="A0AAD4SLR2"/>
<sequence>MAIARYAASSTLSQIRALALLSVSQSQLYTLLSVTQQQQQNPNLPPNFSLIRHISTSTSLSIRHNTRAEVITELDSNESFNYNPNRRTKTRTPMEKEFKAWIDKLKPKFTPDEVNEALKSQSDPDLALDIFRWSALQRNYKHNHITYLTMIQIVASGKQFKHTETLIDEVIAGACAVNLPLYNYMIQYCCSRKPLFNRAFDVYKKLLNSKECKPSLETFTMLLNAILRRFNKLNVSYVYLHAVRSLLKQMKISGVIPDTIALNYIIKAFSMCLDMDEAIKVYQEMWLYGCEPNEYTYSYIAKGLCEKGRVSEGVGYYKEMREKKGLVPTSSTYMILICSLSMERRYEEATEIMFDMLKNSMVPDLLTYKTLFEGICREGKEDEAFELLEEVRKKQGAMGDRTYKNLLNGLHFVSQE</sequence>
<keyword evidence="5" id="KW-1185">Reference proteome</keyword>
<dbReference type="Gene3D" id="1.25.40.10">
    <property type="entry name" value="Tetratricopeptide repeat domain"/>
    <property type="match status" value="2"/>
</dbReference>
<comment type="caution">
    <text evidence="4">The sequence shown here is derived from an EMBL/GenBank/DDBJ whole genome shotgun (WGS) entry which is preliminary data.</text>
</comment>
<keyword evidence="2" id="KW-0677">Repeat</keyword>